<evidence type="ECO:0000256" key="1">
    <source>
        <dbReference type="SAM" id="MobiDB-lite"/>
    </source>
</evidence>
<accession>A0A1X2EFF7</accession>
<feature type="region of interest" description="Disordered" evidence="1">
    <location>
        <begin position="1"/>
        <end position="46"/>
    </location>
</feature>
<evidence type="ECO:0000313" key="3">
    <source>
        <dbReference type="EMBL" id="ORX00113.1"/>
    </source>
</evidence>
<dbReference type="EMBL" id="LQPZ01000044">
    <property type="protein sequence ID" value="ORX00113.1"/>
    <property type="molecule type" value="Genomic_DNA"/>
</dbReference>
<dbReference type="STRING" id="1798.AWC30_15715"/>
<reference evidence="3 4" key="1">
    <citation type="submission" date="2016-01" db="EMBL/GenBank/DDBJ databases">
        <title>The new phylogeny of the genus Mycobacterium.</title>
        <authorList>
            <person name="Tarcisio F."/>
            <person name="Conor M."/>
            <person name="Antonella G."/>
            <person name="Elisabetta G."/>
            <person name="Giulia F.S."/>
            <person name="Sara T."/>
            <person name="Anna F."/>
            <person name="Clotilde B."/>
            <person name="Roberto B."/>
            <person name="Veronica D.S."/>
            <person name="Fabio R."/>
            <person name="Monica P."/>
            <person name="Olivier J."/>
            <person name="Enrico T."/>
            <person name="Nicola S."/>
        </authorList>
    </citation>
    <scope>NUCLEOTIDE SEQUENCE [LARGE SCALE GENOMIC DNA]</scope>
    <source>
        <strain evidence="3 4">DSM 44153</strain>
    </source>
</reference>
<keyword evidence="2" id="KW-0812">Transmembrane</keyword>
<evidence type="ECO:0000256" key="2">
    <source>
        <dbReference type="SAM" id="Phobius"/>
    </source>
</evidence>
<sequence length="312" mass="32793">MRFNPPPNWPPTPPGWAPDPQWQPDPAWGPAPPGWQFWVDDAAPLGAPPYPPGYPAPYPPGGPQKSRAKLWLGLAALVAVVVLAAGALVIVAARSGGGQKPSAKSDLTTLSKDLLVDRSVFPDVADGEWRDYLNDGDDDEDETMPGDITVSPQECADLLGGPATATQRAAARLSSRGSQGMRSVGVNLVLGGGQRDVHDYLDKCHSFTISTSLPGLDKSMDMDGEVTPLDVSGIPSWAVGYRTTTSSSVPGIPFSTAMDASAISGYYRGVLVEASSEQIVSGKSDSTTAEPAQLDDLVRLFNAQVDKLEAAP</sequence>
<dbReference type="AlphaFoldDB" id="A0A1X2EFF7"/>
<keyword evidence="4" id="KW-1185">Reference proteome</keyword>
<dbReference type="Proteomes" id="UP000193090">
    <property type="component" value="Unassembled WGS sequence"/>
</dbReference>
<comment type="caution">
    <text evidence="3">The sequence shown here is derived from an EMBL/GenBank/DDBJ whole genome shotgun (WGS) entry which is preliminary data.</text>
</comment>
<organism evidence="3 4">
    <name type="scientific">Mycolicibacillus trivialis</name>
    <dbReference type="NCBI Taxonomy" id="1798"/>
    <lineage>
        <taxon>Bacteria</taxon>
        <taxon>Bacillati</taxon>
        <taxon>Actinomycetota</taxon>
        <taxon>Actinomycetes</taxon>
        <taxon>Mycobacteriales</taxon>
        <taxon>Mycobacteriaceae</taxon>
        <taxon>Mycolicibacillus</taxon>
    </lineage>
</organism>
<keyword evidence="2" id="KW-1133">Transmembrane helix</keyword>
<protein>
    <submittedName>
        <fullName evidence="3">Uncharacterized protein</fullName>
    </submittedName>
</protein>
<name>A0A1X2EFF7_9MYCO</name>
<feature type="transmembrane region" description="Helical" evidence="2">
    <location>
        <begin position="70"/>
        <end position="93"/>
    </location>
</feature>
<evidence type="ECO:0000313" key="4">
    <source>
        <dbReference type="Proteomes" id="UP000193090"/>
    </source>
</evidence>
<proteinExistence type="predicted"/>
<gene>
    <name evidence="3" type="ORF">AWC30_15715</name>
</gene>
<dbReference type="RefSeq" id="WP_165756492.1">
    <property type="nucleotide sequence ID" value="NZ_JACKSN010000138.1"/>
</dbReference>
<keyword evidence="2" id="KW-0472">Membrane</keyword>
<feature type="compositionally biased region" description="Pro residues" evidence="1">
    <location>
        <begin position="1"/>
        <end position="33"/>
    </location>
</feature>